<evidence type="ECO:0000313" key="1">
    <source>
        <dbReference type="EMBL" id="RHZ80189.1"/>
    </source>
</evidence>
<comment type="caution">
    <text evidence="1">The sequence shown here is derived from an EMBL/GenBank/DDBJ whole genome shotgun (WGS) entry which is preliminary data.</text>
</comment>
<sequence length="134" mass="15478">MICTVLNRLDFNAKFNLKIIEQQTYSLHNIGKQRMGKCLECKGNMIGGANRATRHVLKMILILGKVEISQSINLFKEYFVRILFQLIVKISDFQVTRSYHTVYRLRISYSTVTSSLTLTSTLKFHLKSNQEVTS</sequence>
<organism evidence="1 2">
    <name type="scientific">Diversispora epigaea</name>
    <dbReference type="NCBI Taxonomy" id="1348612"/>
    <lineage>
        <taxon>Eukaryota</taxon>
        <taxon>Fungi</taxon>
        <taxon>Fungi incertae sedis</taxon>
        <taxon>Mucoromycota</taxon>
        <taxon>Glomeromycotina</taxon>
        <taxon>Glomeromycetes</taxon>
        <taxon>Diversisporales</taxon>
        <taxon>Diversisporaceae</taxon>
        <taxon>Diversispora</taxon>
    </lineage>
</organism>
<protein>
    <submittedName>
        <fullName evidence="1">Uncharacterized protein</fullName>
    </submittedName>
</protein>
<gene>
    <name evidence="1" type="ORF">Glove_139g389</name>
</gene>
<accession>A0A397IVZ7</accession>
<proteinExistence type="predicted"/>
<dbReference type="EMBL" id="PQFF01000130">
    <property type="protein sequence ID" value="RHZ80189.1"/>
    <property type="molecule type" value="Genomic_DNA"/>
</dbReference>
<evidence type="ECO:0000313" key="2">
    <source>
        <dbReference type="Proteomes" id="UP000266861"/>
    </source>
</evidence>
<name>A0A397IVZ7_9GLOM</name>
<dbReference type="Proteomes" id="UP000266861">
    <property type="component" value="Unassembled WGS sequence"/>
</dbReference>
<keyword evidence="2" id="KW-1185">Reference proteome</keyword>
<reference evidence="1 2" key="1">
    <citation type="submission" date="2018-08" db="EMBL/GenBank/DDBJ databases">
        <title>Genome and evolution of the arbuscular mycorrhizal fungus Diversispora epigaea (formerly Glomus versiforme) and its bacterial endosymbionts.</title>
        <authorList>
            <person name="Sun X."/>
            <person name="Fei Z."/>
            <person name="Harrison M."/>
        </authorList>
    </citation>
    <scope>NUCLEOTIDE SEQUENCE [LARGE SCALE GENOMIC DNA]</scope>
    <source>
        <strain evidence="1 2">IT104</strain>
    </source>
</reference>
<dbReference type="AlphaFoldDB" id="A0A397IVZ7"/>